<keyword evidence="3" id="KW-1185">Reference proteome</keyword>
<proteinExistence type="predicted"/>
<feature type="domain" description="Acyl-protein synthetase LuxE" evidence="1">
    <location>
        <begin position="18"/>
        <end position="325"/>
    </location>
</feature>
<keyword evidence="2" id="KW-0808">Transferase</keyword>
<dbReference type="Pfam" id="PF04443">
    <property type="entry name" value="LuxE"/>
    <property type="match status" value="1"/>
</dbReference>
<comment type="caution">
    <text evidence="2">The sequence shown here is derived from an EMBL/GenBank/DDBJ whole genome shotgun (WGS) entry which is preliminary data.</text>
</comment>
<dbReference type="GO" id="GO:0047474">
    <property type="term" value="F:long-chain fatty acid--protein ligase activity"/>
    <property type="evidence" value="ECO:0007669"/>
    <property type="project" value="InterPro"/>
</dbReference>
<reference evidence="2 3" key="1">
    <citation type="submission" date="2019-02" db="EMBL/GenBank/DDBJ databases">
        <title>Draft genome sequence of Muricauda sp. 176CP4-71.</title>
        <authorList>
            <person name="Park J.-S."/>
        </authorList>
    </citation>
    <scope>NUCLEOTIDE SEQUENCE [LARGE SCALE GENOMIC DNA]</scope>
    <source>
        <strain evidence="2 3">176CP4-71</strain>
    </source>
</reference>
<organism evidence="2 3">
    <name type="scientific">Flagellimonas allohymeniacidonis</name>
    <dbReference type="NCBI Taxonomy" id="2517819"/>
    <lineage>
        <taxon>Bacteria</taxon>
        <taxon>Pseudomonadati</taxon>
        <taxon>Bacteroidota</taxon>
        <taxon>Flavobacteriia</taxon>
        <taxon>Flavobacteriales</taxon>
        <taxon>Flavobacteriaceae</taxon>
        <taxon>Flagellimonas</taxon>
    </lineage>
</organism>
<dbReference type="RefSeq" id="WP_130615229.1">
    <property type="nucleotide sequence ID" value="NZ_SGIU01000002.1"/>
</dbReference>
<evidence type="ECO:0000313" key="3">
    <source>
        <dbReference type="Proteomes" id="UP000291981"/>
    </source>
</evidence>
<dbReference type="AlphaFoldDB" id="A0A4Q8QC33"/>
<dbReference type="GO" id="GO:0016740">
    <property type="term" value="F:transferase activity"/>
    <property type="evidence" value="ECO:0007669"/>
    <property type="project" value="UniProtKB-KW"/>
</dbReference>
<protein>
    <submittedName>
        <fullName evidence="2">Acyl transferase</fullName>
    </submittedName>
</protein>
<dbReference type="SUPFAM" id="SSF56801">
    <property type="entry name" value="Acetyl-CoA synthetase-like"/>
    <property type="match status" value="1"/>
</dbReference>
<sequence length="328" mass="37435">MDVKRIQKIFALDNQADFNDLALEIFDFQYRNNSIYRKYCKLLGKSPSNVSQTLDIPFLPIEFFKSERIICSGKVPELVFESSGTTGSLTSKHFVLDARLYQQSYRLAFEKFYGPINEYCVLALLPSYLERQNSSLVYMVNDLIEKSGHSDSGFYLNNLQELSSTLLRLEKAKQKTLLIGVSFALLDLAEEFPIPLRHTTIMETGGMKGRRKEMIREELHRVLKKAFSTSEIHSEYGMTELLSQAYSKGNGRFQSPNWMKIMTRDSEDPLSWAVHRKTGGVNVIDLANVYSCAFIATQDLGKTYEDGSFEVLGRFDHSDIRGCNLMAL</sequence>
<dbReference type="EMBL" id="SGIU01000002">
    <property type="protein sequence ID" value="TAI47952.1"/>
    <property type="molecule type" value="Genomic_DNA"/>
</dbReference>
<evidence type="ECO:0000313" key="2">
    <source>
        <dbReference type="EMBL" id="TAI47952.1"/>
    </source>
</evidence>
<dbReference type="OrthoDB" id="182577at2"/>
<dbReference type="GO" id="GO:0008218">
    <property type="term" value="P:bioluminescence"/>
    <property type="evidence" value="ECO:0007669"/>
    <property type="project" value="InterPro"/>
</dbReference>
<accession>A0A4Q8QC33</accession>
<dbReference type="InterPro" id="IPR007534">
    <property type="entry name" value="LuxE"/>
</dbReference>
<dbReference type="Proteomes" id="UP000291981">
    <property type="component" value="Unassembled WGS sequence"/>
</dbReference>
<gene>
    <name evidence="2" type="ORF">EW142_14980</name>
</gene>
<name>A0A4Q8QC33_9FLAO</name>
<evidence type="ECO:0000259" key="1">
    <source>
        <dbReference type="Pfam" id="PF04443"/>
    </source>
</evidence>